<dbReference type="PANTHER" id="PTHR13522:SF3">
    <property type="entry name" value="U6 SNRNA PHOSPHODIESTERASE 1"/>
    <property type="match status" value="1"/>
</dbReference>
<keyword evidence="4 5" id="KW-0539">Nucleus</keyword>
<evidence type="ECO:0000256" key="3">
    <source>
        <dbReference type="ARBA" id="ARBA00023239"/>
    </source>
</evidence>
<gene>
    <name evidence="5" type="primary">USB1</name>
    <name evidence="7" type="ORF">PV04_07933</name>
</gene>
<dbReference type="Gene3D" id="3.90.1140.10">
    <property type="entry name" value="Cyclic phosphodiesterase"/>
    <property type="match status" value="1"/>
</dbReference>
<evidence type="ECO:0000256" key="4">
    <source>
        <dbReference type="ARBA" id="ARBA00023242"/>
    </source>
</evidence>
<feature type="compositionally biased region" description="Basic and acidic residues" evidence="6">
    <location>
        <begin position="10"/>
        <end position="25"/>
    </location>
</feature>
<dbReference type="EMBL" id="KN846960">
    <property type="protein sequence ID" value="KIW65700.1"/>
    <property type="molecule type" value="Genomic_DNA"/>
</dbReference>
<dbReference type="Pfam" id="PF09749">
    <property type="entry name" value="HVSL"/>
    <property type="match status" value="1"/>
</dbReference>
<name>A0A0D2FFW3_9EURO</name>
<dbReference type="GO" id="GO:0016829">
    <property type="term" value="F:lyase activity"/>
    <property type="evidence" value="ECO:0007669"/>
    <property type="project" value="UniProtKB-KW"/>
</dbReference>
<dbReference type="Proteomes" id="UP000054266">
    <property type="component" value="Unassembled WGS sequence"/>
</dbReference>
<dbReference type="HAMAP" id="MF_03040">
    <property type="entry name" value="USB1"/>
    <property type="match status" value="1"/>
</dbReference>
<dbReference type="EC" id="3.1.4.-" evidence="5"/>
<dbReference type="GO" id="GO:0034477">
    <property type="term" value="P:U6 snRNA 3'-end processing"/>
    <property type="evidence" value="ECO:0007669"/>
    <property type="project" value="UniProtKB-UniRule"/>
</dbReference>
<keyword evidence="3" id="KW-0456">Lyase</keyword>
<sequence length="314" mass="35202">MVLVNYSDSSSEREDQDLADKEKSQRGKRKRQAEHIDDKPVHSAKPLPPLPASFHSLYATNVRTSTTDDPSLHAGRTRQVPHVVGNWPTHVYLEWYPPYSELAVLDALIQRSGQTTTTAAKSSKPHIHGFLRSELGAQLPLHISLSAPLVLRTEQKEPFQDSIKVRLDSSHIKPFTVTARRLDWVANHDRSRFFLVLKLSKPEDDELNKLLSICNATAVQFGLPQLYDDVADIGPGSEVRPTSKALERVIDKSDAFHISIAWTLEDPGDQAIRRLVDLMDDQPYGLKVSFSHLKIKIGNAVIDLPFAKNREAGK</sequence>
<comment type="similarity">
    <text evidence="5">Belongs to the 2H phosphoesterase superfamily. USB1 family.</text>
</comment>
<comment type="function">
    <text evidence="5">Phosphodiesterase responsible for the U6 snRNA 3' end processing. Acts as an exoribonuclease (RNase) responsible for trimming the poly(U) tract of the last nucleotides in the pre-U6 snRNA molecule, leading to the formation of mature U6 snRNA.</text>
</comment>
<evidence type="ECO:0000313" key="8">
    <source>
        <dbReference type="Proteomes" id="UP000054266"/>
    </source>
</evidence>
<keyword evidence="2 5" id="KW-0378">Hydrolase</keyword>
<dbReference type="GO" id="GO:0005634">
    <property type="term" value="C:nucleus"/>
    <property type="evidence" value="ECO:0007669"/>
    <property type="project" value="UniProtKB-SubCell"/>
</dbReference>
<feature type="active site" description="Proton donor/acceptor" evidence="5">
    <location>
        <position position="257"/>
    </location>
</feature>
<evidence type="ECO:0000313" key="7">
    <source>
        <dbReference type="EMBL" id="KIW65700.1"/>
    </source>
</evidence>
<dbReference type="InterPro" id="IPR027521">
    <property type="entry name" value="Usb1"/>
</dbReference>
<proteinExistence type="inferred from homology"/>
<keyword evidence="1 5" id="KW-0540">Nuclease</keyword>
<reference evidence="7 8" key="1">
    <citation type="submission" date="2015-01" db="EMBL/GenBank/DDBJ databases">
        <title>The Genome Sequence of Capronia semiimmersa CBS27337.</title>
        <authorList>
            <consortium name="The Broad Institute Genomics Platform"/>
            <person name="Cuomo C."/>
            <person name="de Hoog S."/>
            <person name="Gorbushina A."/>
            <person name="Stielow B."/>
            <person name="Teixiera M."/>
            <person name="Abouelleil A."/>
            <person name="Chapman S.B."/>
            <person name="Priest M."/>
            <person name="Young S.K."/>
            <person name="Wortman J."/>
            <person name="Nusbaum C."/>
            <person name="Birren B."/>
        </authorList>
    </citation>
    <scope>NUCLEOTIDE SEQUENCE [LARGE SCALE GENOMIC DNA]</scope>
    <source>
        <strain evidence="7 8">CBS 27337</strain>
    </source>
</reference>
<dbReference type="STRING" id="5601.A0A0D2FFW3"/>
<comment type="subcellular location">
    <subcellularLocation>
        <location evidence="5">Nucleus</location>
    </subcellularLocation>
</comment>
<feature type="region of interest" description="Disordered" evidence="6">
    <location>
        <begin position="1"/>
        <end position="50"/>
    </location>
</feature>
<keyword evidence="8" id="KW-1185">Reference proteome</keyword>
<evidence type="ECO:0000256" key="5">
    <source>
        <dbReference type="HAMAP-Rule" id="MF_03040"/>
    </source>
</evidence>
<accession>A0A0D2FFW3</accession>
<dbReference type="PANTHER" id="PTHR13522">
    <property type="entry name" value="U6 SNRNA PHOSPHODIESTERASE 1"/>
    <property type="match status" value="1"/>
</dbReference>
<evidence type="ECO:0000256" key="1">
    <source>
        <dbReference type="ARBA" id="ARBA00022722"/>
    </source>
</evidence>
<dbReference type="HOGENOM" id="CLU_050234_1_0_1"/>
<dbReference type="GO" id="GO:1990838">
    <property type="term" value="F:poly(U)-specific exoribonuclease activity, producing 3' uridine cyclic phosphate ends"/>
    <property type="evidence" value="ECO:0007669"/>
    <property type="project" value="UniProtKB-UniRule"/>
</dbReference>
<protein>
    <recommendedName>
        <fullName evidence="5">U6 snRNA phosphodiesterase</fullName>
        <ecNumber evidence="5">3.1.4.-</ecNumber>
    </recommendedName>
</protein>
<feature type="active site" description="Proton donor/acceptor" evidence="5">
    <location>
        <position position="142"/>
    </location>
</feature>
<organism evidence="7 8">
    <name type="scientific">Phialophora macrospora</name>
    <dbReference type="NCBI Taxonomy" id="1851006"/>
    <lineage>
        <taxon>Eukaryota</taxon>
        <taxon>Fungi</taxon>
        <taxon>Dikarya</taxon>
        <taxon>Ascomycota</taxon>
        <taxon>Pezizomycotina</taxon>
        <taxon>Eurotiomycetes</taxon>
        <taxon>Chaetothyriomycetidae</taxon>
        <taxon>Chaetothyriales</taxon>
        <taxon>Herpotrichiellaceae</taxon>
        <taxon>Phialophora</taxon>
    </lineage>
</organism>
<evidence type="ECO:0000256" key="6">
    <source>
        <dbReference type="SAM" id="MobiDB-lite"/>
    </source>
</evidence>
<dbReference type="AlphaFoldDB" id="A0A0D2FFW3"/>
<evidence type="ECO:0000256" key="2">
    <source>
        <dbReference type="ARBA" id="ARBA00022801"/>
    </source>
</evidence>